<evidence type="ECO:0000313" key="6">
    <source>
        <dbReference type="Proteomes" id="UP000092578"/>
    </source>
</evidence>
<keyword evidence="6" id="KW-1185">Reference proteome</keyword>
<evidence type="ECO:0000256" key="1">
    <source>
        <dbReference type="ARBA" id="ARBA00023015"/>
    </source>
</evidence>
<evidence type="ECO:0000256" key="3">
    <source>
        <dbReference type="ARBA" id="ARBA00023163"/>
    </source>
</evidence>
<dbReference type="InterPro" id="IPR010982">
    <property type="entry name" value="Lambda_DNA-bd_dom_sf"/>
</dbReference>
<dbReference type="Pfam" id="PF00356">
    <property type="entry name" value="LacI"/>
    <property type="match status" value="1"/>
</dbReference>
<dbReference type="PANTHER" id="PTHR30146:SF109">
    <property type="entry name" value="HTH-TYPE TRANSCRIPTIONAL REGULATOR GALS"/>
    <property type="match status" value="1"/>
</dbReference>
<name>A0A1B9AGA8_9BACI</name>
<organism evidence="5 6">
    <name type="scientific">Pseudobacillus wudalianchiensis</name>
    <dbReference type="NCBI Taxonomy" id="1743143"/>
    <lineage>
        <taxon>Bacteria</taxon>
        <taxon>Bacillati</taxon>
        <taxon>Bacillota</taxon>
        <taxon>Bacilli</taxon>
        <taxon>Bacillales</taxon>
        <taxon>Bacillaceae</taxon>
        <taxon>Pseudobacillus</taxon>
    </lineage>
</organism>
<dbReference type="RefSeq" id="WP_065411754.1">
    <property type="nucleotide sequence ID" value="NZ_MAYT01000029.1"/>
</dbReference>
<dbReference type="GO" id="GO:0003700">
    <property type="term" value="F:DNA-binding transcription factor activity"/>
    <property type="evidence" value="ECO:0007669"/>
    <property type="project" value="TreeGrafter"/>
</dbReference>
<dbReference type="InterPro" id="IPR028082">
    <property type="entry name" value="Peripla_BP_I"/>
</dbReference>
<dbReference type="Gene3D" id="1.10.260.40">
    <property type="entry name" value="lambda repressor-like DNA-binding domains"/>
    <property type="match status" value="1"/>
</dbReference>
<dbReference type="Gene3D" id="3.40.50.2300">
    <property type="match status" value="2"/>
</dbReference>
<evidence type="ECO:0000259" key="4">
    <source>
        <dbReference type="PROSITE" id="PS50932"/>
    </source>
</evidence>
<evidence type="ECO:0000313" key="5">
    <source>
        <dbReference type="EMBL" id="OCA82881.1"/>
    </source>
</evidence>
<keyword evidence="2 5" id="KW-0238">DNA-binding</keyword>
<evidence type="ECO:0000256" key="2">
    <source>
        <dbReference type="ARBA" id="ARBA00023125"/>
    </source>
</evidence>
<proteinExistence type="predicted"/>
<dbReference type="EMBL" id="MAYT01000029">
    <property type="protein sequence ID" value="OCA82881.1"/>
    <property type="molecule type" value="Genomic_DNA"/>
</dbReference>
<keyword evidence="3" id="KW-0804">Transcription</keyword>
<dbReference type="Proteomes" id="UP000092578">
    <property type="component" value="Unassembled WGS sequence"/>
</dbReference>
<comment type="caution">
    <text evidence="5">The sequence shown here is derived from an EMBL/GenBank/DDBJ whole genome shotgun (WGS) entry which is preliminary data.</text>
</comment>
<feature type="domain" description="HTH lacI-type" evidence="4">
    <location>
        <begin position="2"/>
        <end position="56"/>
    </location>
</feature>
<protein>
    <submittedName>
        <fullName evidence="5">DNA-binding protein</fullName>
    </submittedName>
</protein>
<dbReference type="SUPFAM" id="SSF53822">
    <property type="entry name" value="Periplasmic binding protein-like I"/>
    <property type="match status" value="1"/>
</dbReference>
<dbReference type="PRINTS" id="PR00036">
    <property type="entry name" value="HTHLACI"/>
</dbReference>
<dbReference type="PROSITE" id="PS50932">
    <property type="entry name" value="HTH_LACI_2"/>
    <property type="match status" value="1"/>
</dbReference>
<dbReference type="Pfam" id="PF00532">
    <property type="entry name" value="Peripla_BP_1"/>
    <property type="match status" value="1"/>
</dbReference>
<sequence>MLTIKEIAEMAKVSRSTVSRVLNDSGYVSEEARRRVLAVIEETGYMPSQHAKALRTKKTKVIGVILPKISTETSGRVVNGINEVLQDQGYQILLTATNLDYQKEIEYLRLLKSRQVDGIILIATTVNAELVAEIHQLNKPFVAIGQDIPKASSVTFDDYHAAKEMTNYLIRKGYKNIAFIGVDESDPAVGIHRKQGFMSAMQDAKLTIHKEWMGQANFTIPSGFEAMKRIIRNSPENLRPDAVFAVTDRIAVGAMQYLKKAGFTVPQEMAVAGIGAADISKYIDPALTTIDFENERAGREAAVILLEKIESHKEQQKKVVLNYRVIEGDSV</sequence>
<dbReference type="CDD" id="cd01542">
    <property type="entry name" value="PBP1_TreR-like"/>
    <property type="match status" value="1"/>
</dbReference>
<dbReference type="PANTHER" id="PTHR30146">
    <property type="entry name" value="LACI-RELATED TRANSCRIPTIONAL REPRESSOR"/>
    <property type="match status" value="1"/>
</dbReference>
<accession>A0A1B9AGA8</accession>
<dbReference type="AlphaFoldDB" id="A0A1B9AGA8"/>
<gene>
    <name evidence="5" type="ORF">A8F95_14235</name>
</gene>
<keyword evidence="1" id="KW-0805">Transcription regulation</keyword>
<dbReference type="InterPro" id="IPR001761">
    <property type="entry name" value="Peripla_BP/Lac1_sug-bd_dom"/>
</dbReference>
<dbReference type="InterPro" id="IPR000843">
    <property type="entry name" value="HTH_LacI"/>
</dbReference>
<dbReference type="PROSITE" id="PS00356">
    <property type="entry name" value="HTH_LACI_1"/>
    <property type="match status" value="1"/>
</dbReference>
<dbReference type="CDD" id="cd01392">
    <property type="entry name" value="HTH_LacI"/>
    <property type="match status" value="1"/>
</dbReference>
<reference evidence="6" key="1">
    <citation type="submission" date="2016-05" db="EMBL/GenBank/DDBJ databases">
        <authorList>
            <person name="Liu B."/>
            <person name="Wang J."/>
            <person name="Zhu Y."/>
            <person name="Liu G."/>
            <person name="Chen Q."/>
            <person name="Chen Z."/>
            <person name="Lan J."/>
            <person name="Che J."/>
            <person name="Ge C."/>
            <person name="Shi H."/>
            <person name="Pan Z."/>
            <person name="Liu X."/>
        </authorList>
    </citation>
    <scope>NUCLEOTIDE SEQUENCE [LARGE SCALE GENOMIC DNA]</scope>
    <source>
        <strain evidence="6">FJAT-27215</strain>
    </source>
</reference>
<dbReference type="SMART" id="SM00354">
    <property type="entry name" value="HTH_LACI"/>
    <property type="match status" value="1"/>
</dbReference>
<dbReference type="SUPFAM" id="SSF47413">
    <property type="entry name" value="lambda repressor-like DNA-binding domains"/>
    <property type="match status" value="1"/>
</dbReference>
<dbReference type="GO" id="GO:0000976">
    <property type="term" value="F:transcription cis-regulatory region binding"/>
    <property type="evidence" value="ECO:0007669"/>
    <property type="project" value="TreeGrafter"/>
</dbReference>